<evidence type="ECO:0000256" key="1">
    <source>
        <dbReference type="ARBA" id="ARBA00022884"/>
    </source>
</evidence>
<dbReference type="Gene3D" id="3.30.70.330">
    <property type="match status" value="1"/>
</dbReference>
<keyword evidence="1 2" id="KW-0694">RNA-binding</keyword>
<protein>
    <submittedName>
        <fullName evidence="4">RNA-binding protein 2</fullName>
    </submittedName>
</protein>
<name>A0AAE1X2Z4_9LAMI</name>
<evidence type="ECO:0000313" key="4">
    <source>
        <dbReference type="EMBL" id="KAK4404201.1"/>
    </source>
</evidence>
<proteinExistence type="predicted"/>
<evidence type="ECO:0000259" key="3">
    <source>
        <dbReference type="PROSITE" id="PS50102"/>
    </source>
</evidence>
<dbReference type="GO" id="GO:0003723">
    <property type="term" value="F:RNA binding"/>
    <property type="evidence" value="ECO:0007669"/>
    <property type="project" value="UniProtKB-UniRule"/>
</dbReference>
<evidence type="ECO:0000256" key="2">
    <source>
        <dbReference type="PROSITE-ProRule" id="PRU00176"/>
    </source>
</evidence>
<dbReference type="AlphaFoldDB" id="A0AAE1X2Z4"/>
<dbReference type="EMBL" id="JACGWL010000004">
    <property type="protein sequence ID" value="KAK4404201.1"/>
    <property type="molecule type" value="Genomic_DNA"/>
</dbReference>
<dbReference type="SUPFAM" id="SSF54928">
    <property type="entry name" value="RNA-binding domain, RBD"/>
    <property type="match status" value="1"/>
</dbReference>
<dbReference type="Pfam" id="PF00076">
    <property type="entry name" value="RRM_1"/>
    <property type="match status" value="1"/>
</dbReference>
<reference evidence="4" key="2">
    <citation type="journal article" date="2024" name="Plant">
        <title>Genomic evolution and insights into agronomic trait innovations of Sesamum species.</title>
        <authorList>
            <person name="Miao H."/>
            <person name="Wang L."/>
            <person name="Qu L."/>
            <person name="Liu H."/>
            <person name="Sun Y."/>
            <person name="Le M."/>
            <person name="Wang Q."/>
            <person name="Wei S."/>
            <person name="Zheng Y."/>
            <person name="Lin W."/>
            <person name="Duan Y."/>
            <person name="Cao H."/>
            <person name="Xiong S."/>
            <person name="Wang X."/>
            <person name="Wei L."/>
            <person name="Li C."/>
            <person name="Ma Q."/>
            <person name="Ju M."/>
            <person name="Zhao R."/>
            <person name="Li G."/>
            <person name="Mu C."/>
            <person name="Tian Q."/>
            <person name="Mei H."/>
            <person name="Zhang T."/>
            <person name="Gao T."/>
            <person name="Zhang H."/>
        </authorList>
    </citation>
    <scope>NUCLEOTIDE SEQUENCE</scope>
    <source>
        <strain evidence="4">K16</strain>
    </source>
</reference>
<sequence length="318" mass="35205">MVELDMMPSNHFSTYNVPGDYQARPYRDIVSQMPTDAYHAHHDGRGHSVHMQHGPGYYSRENYWDRNHARPPYDHYLPSGSSFAPARTGGGMPHIPLPPNACSTLYVEGLPANSTRREVAHIFRPFVGYLGLRLVSREARQPGGQPIILCFVDFLTSGHAARAMDVLQGELLFYSLEGYQVDIDDSESGYLRLEFSRRPGFVHANLSVAGFHLDTCGYKLGVGVPDEKLEHSQVWVCLLNGSLQCVGIVAKGSLSLSTGSALRDGHGMRFLMHQLLTIGKDPKWSVGFVGSNWLGFCYVGVSLSGTTEGEMWVKSSRN</sequence>
<keyword evidence="5" id="KW-1185">Reference proteome</keyword>
<dbReference type="Proteomes" id="UP001289374">
    <property type="component" value="Unassembled WGS sequence"/>
</dbReference>
<dbReference type="PROSITE" id="PS50102">
    <property type="entry name" value="RRM"/>
    <property type="match status" value="1"/>
</dbReference>
<reference evidence="4" key="1">
    <citation type="submission" date="2020-06" db="EMBL/GenBank/DDBJ databases">
        <authorList>
            <person name="Li T."/>
            <person name="Hu X."/>
            <person name="Zhang T."/>
            <person name="Song X."/>
            <person name="Zhang H."/>
            <person name="Dai N."/>
            <person name="Sheng W."/>
            <person name="Hou X."/>
            <person name="Wei L."/>
        </authorList>
    </citation>
    <scope>NUCLEOTIDE SEQUENCE</scope>
    <source>
        <strain evidence="4">K16</strain>
        <tissue evidence="4">Leaf</tissue>
    </source>
</reference>
<dbReference type="InterPro" id="IPR012677">
    <property type="entry name" value="Nucleotide-bd_a/b_plait_sf"/>
</dbReference>
<accession>A0AAE1X2Z4</accession>
<feature type="domain" description="RRM" evidence="3">
    <location>
        <begin position="103"/>
        <end position="188"/>
    </location>
</feature>
<dbReference type="PANTHER" id="PTHR10501">
    <property type="entry name" value="U1 SMALL NUCLEAR RIBONUCLEOPROTEIN A/U2 SMALL NUCLEAR RIBONUCLEOPROTEIN B"/>
    <property type="match status" value="1"/>
</dbReference>
<dbReference type="CDD" id="cd21618">
    <property type="entry name" value="RRM_AtNSRA_like"/>
    <property type="match status" value="1"/>
</dbReference>
<dbReference type="InterPro" id="IPR000504">
    <property type="entry name" value="RRM_dom"/>
</dbReference>
<gene>
    <name evidence="4" type="ORF">Sango_0788700</name>
</gene>
<dbReference type="InterPro" id="IPR035979">
    <property type="entry name" value="RBD_domain_sf"/>
</dbReference>
<comment type="caution">
    <text evidence="4">The sequence shown here is derived from an EMBL/GenBank/DDBJ whole genome shotgun (WGS) entry which is preliminary data.</text>
</comment>
<evidence type="ECO:0000313" key="5">
    <source>
        <dbReference type="Proteomes" id="UP001289374"/>
    </source>
</evidence>
<organism evidence="4 5">
    <name type="scientific">Sesamum angolense</name>
    <dbReference type="NCBI Taxonomy" id="2727404"/>
    <lineage>
        <taxon>Eukaryota</taxon>
        <taxon>Viridiplantae</taxon>
        <taxon>Streptophyta</taxon>
        <taxon>Embryophyta</taxon>
        <taxon>Tracheophyta</taxon>
        <taxon>Spermatophyta</taxon>
        <taxon>Magnoliopsida</taxon>
        <taxon>eudicotyledons</taxon>
        <taxon>Gunneridae</taxon>
        <taxon>Pentapetalae</taxon>
        <taxon>asterids</taxon>
        <taxon>lamiids</taxon>
        <taxon>Lamiales</taxon>
        <taxon>Pedaliaceae</taxon>
        <taxon>Sesamum</taxon>
    </lineage>
</organism>